<dbReference type="InterPro" id="IPR017473">
    <property type="entry name" value="Undecaprenyl-P_gluc_Ptfrase"/>
</dbReference>
<dbReference type="PANTHER" id="PTHR30576">
    <property type="entry name" value="COLANIC BIOSYNTHESIS UDP-GLUCOSE LIPID CARRIER TRANSFERASE"/>
    <property type="match status" value="1"/>
</dbReference>
<evidence type="ECO:0000256" key="1">
    <source>
        <dbReference type="ARBA" id="ARBA00004141"/>
    </source>
</evidence>
<keyword evidence="11" id="KW-1185">Reference proteome</keyword>
<dbReference type="GO" id="GO:0016020">
    <property type="term" value="C:membrane"/>
    <property type="evidence" value="ECO:0007669"/>
    <property type="project" value="UniProtKB-SubCell"/>
</dbReference>
<evidence type="ECO:0000256" key="2">
    <source>
        <dbReference type="ARBA" id="ARBA00006464"/>
    </source>
</evidence>
<dbReference type="InterPro" id="IPR036291">
    <property type="entry name" value="NAD(P)-bd_dom_sf"/>
</dbReference>
<evidence type="ECO:0000256" key="4">
    <source>
        <dbReference type="ARBA" id="ARBA00022692"/>
    </source>
</evidence>
<comment type="subcellular location">
    <subcellularLocation>
        <location evidence="1">Membrane</location>
        <topology evidence="1">Multi-pass membrane protein</topology>
    </subcellularLocation>
</comment>
<dbReference type="InterPro" id="IPR003362">
    <property type="entry name" value="Bact_transf"/>
</dbReference>
<keyword evidence="6 8" id="KW-0472">Membrane</keyword>
<dbReference type="Pfam" id="PF02397">
    <property type="entry name" value="Bac_transf"/>
    <property type="match status" value="1"/>
</dbReference>
<proteinExistence type="inferred from homology"/>
<accession>A0A1I4R095</accession>
<evidence type="ECO:0000256" key="6">
    <source>
        <dbReference type="ARBA" id="ARBA00023136"/>
    </source>
</evidence>
<feature type="transmembrane region" description="Helical" evidence="8">
    <location>
        <begin position="300"/>
        <end position="324"/>
    </location>
</feature>
<dbReference type="InterPro" id="IPR017475">
    <property type="entry name" value="EPS_sugar_tfrase"/>
</dbReference>
<keyword evidence="3 10" id="KW-0808">Transferase</keyword>
<evidence type="ECO:0000313" key="11">
    <source>
        <dbReference type="Proteomes" id="UP000233491"/>
    </source>
</evidence>
<dbReference type="NCBIfam" id="TIGR03025">
    <property type="entry name" value="EPS_sugtrans"/>
    <property type="match status" value="1"/>
</dbReference>
<dbReference type="OrthoDB" id="9808602at2"/>
<dbReference type="SUPFAM" id="SSF51735">
    <property type="entry name" value="NAD(P)-binding Rossmann-fold domains"/>
    <property type="match status" value="1"/>
</dbReference>
<reference evidence="10 11" key="1">
    <citation type="submission" date="2017-12" db="EMBL/GenBank/DDBJ databases">
        <title>Anaerobic carbon monoxide metabolism by Pleomorphomonas carboxyditropha sp. nov., a new mesophilic hydrogenogenic carboxidotroph.</title>
        <authorList>
            <person name="Esquivel-Elizondo S."/>
            <person name="Krajmalnik-Brown R."/>
        </authorList>
    </citation>
    <scope>NUCLEOTIDE SEQUENCE [LARGE SCALE GENOMIC DNA]</scope>
    <source>
        <strain evidence="10 11">R5-392</strain>
    </source>
</reference>
<feature type="transmembrane region" description="Helical" evidence="8">
    <location>
        <begin position="61"/>
        <end position="81"/>
    </location>
</feature>
<comment type="caution">
    <text evidence="10">The sequence shown here is derived from an EMBL/GenBank/DDBJ whole genome shotgun (WGS) entry which is preliminary data.</text>
</comment>
<dbReference type="Pfam" id="PF13727">
    <property type="entry name" value="CoA_binding_3"/>
    <property type="match status" value="1"/>
</dbReference>
<name>A0A1I4R095_9HYPH</name>
<dbReference type="EMBL" id="PJNW01000002">
    <property type="protein sequence ID" value="PKR90313.1"/>
    <property type="molecule type" value="Genomic_DNA"/>
</dbReference>
<dbReference type="Gene3D" id="3.40.50.720">
    <property type="entry name" value="NAD(P)-binding Rossmann-like Domain"/>
    <property type="match status" value="1"/>
</dbReference>
<dbReference type="GO" id="GO:0016780">
    <property type="term" value="F:phosphotransferase activity, for other substituted phosphate groups"/>
    <property type="evidence" value="ECO:0007669"/>
    <property type="project" value="TreeGrafter"/>
</dbReference>
<evidence type="ECO:0000256" key="5">
    <source>
        <dbReference type="ARBA" id="ARBA00022989"/>
    </source>
</evidence>
<dbReference type="RefSeq" id="WP_101287408.1">
    <property type="nucleotide sequence ID" value="NZ_FOUQ01000001.1"/>
</dbReference>
<evidence type="ECO:0000259" key="9">
    <source>
        <dbReference type="Pfam" id="PF02397"/>
    </source>
</evidence>
<keyword evidence="5 8" id="KW-1133">Transmembrane helix</keyword>
<organism evidence="10 11">
    <name type="scientific">Pleomorphomonas diazotrophica</name>
    <dbReference type="NCBI Taxonomy" id="1166257"/>
    <lineage>
        <taxon>Bacteria</taxon>
        <taxon>Pseudomonadati</taxon>
        <taxon>Pseudomonadota</taxon>
        <taxon>Alphaproteobacteria</taxon>
        <taxon>Hyphomicrobiales</taxon>
        <taxon>Pleomorphomonadaceae</taxon>
        <taxon>Pleomorphomonas</taxon>
    </lineage>
</organism>
<dbReference type="GO" id="GO:0000271">
    <property type="term" value="P:polysaccharide biosynthetic process"/>
    <property type="evidence" value="ECO:0007669"/>
    <property type="project" value="UniProtKB-KW"/>
</dbReference>
<dbReference type="PANTHER" id="PTHR30576:SF0">
    <property type="entry name" value="UNDECAPRENYL-PHOSPHATE N-ACETYLGALACTOSAMINYL 1-PHOSPHATE TRANSFERASE-RELATED"/>
    <property type="match status" value="1"/>
</dbReference>
<evidence type="ECO:0000256" key="8">
    <source>
        <dbReference type="SAM" id="Phobius"/>
    </source>
</evidence>
<protein>
    <submittedName>
        <fullName evidence="10">Undecaprenyl-phosphate glucose phosphotransferase</fullName>
    </submittedName>
</protein>
<dbReference type="NCBIfam" id="TIGR03023">
    <property type="entry name" value="WcaJ_sugtrans"/>
    <property type="match status" value="1"/>
</dbReference>
<feature type="domain" description="Bacterial sugar transferase" evidence="9">
    <location>
        <begin position="298"/>
        <end position="486"/>
    </location>
</feature>
<feature type="transmembrane region" description="Helical" evidence="8">
    <location>
        <begin position="102"/>
        <end position="120"/>
    </location>
</feature>
<keyword evidence="7" id="KW-0270">Exopolysaccharide synthesis</keyword>
<evidence type="ECO:0000313" key="10">
    <source>
        <dbReference type="EMBL" id="PKR90313.1"/>
    </source>
</evidence>
<comment type="similarity">
    <text evidence="2">Belongs to the bacterial sugar transferase family.</text>
</comment>
<sequence length="492" mass="53826">MSAKELATGSEPHLTTAAETVARNYRDASIAPSLVSGAAAAFEWLCLSAVGVGLLPVFSVSLAGLTAAVPIGTAFLTLLVAQALGANDLSLLRRHSRRFAKLLVAWSSVFGFVSVLLIIGDGLPDVARLWFVVWYVVGVLALGLASAVTASVTRRLTRAGRLQKRAVILGGGAMAESLITALEETGGNELAILGIFDDRNDDRSPENQQGFPKLGNTSDLVDFARLAAVDVVIVALPQTAEVRILQLLKKLWVLPVDIRLSAHSSKLRLRPRSYSYIGRVPFLDLFDRPITGWSQVSKRLFDVTIASLAIVALSPVMLGAAIAVKATSKGPILFRQPRYGFNNEVISVMKFRSMYADQADIKAEKVVTRGDPRVTPVGRFIRKTSIDELPQLFNVLKGDLSLVGPRPHAVNAHTEHKLWEEVVDGYFARHKVKPGVTGWAQINGWRGEVDTPDKIQARVEHDLYYIENWSVLFDLYILMLTPVRILNQENAY</sequence>
<evidence type="ECO:0000256" key="3">
    <source>
        <dbReference type="ARBA" id="ARBA00022679"/>
    </source>
</evidence>
<keyword evidence="4 8" id="KW-0812">Transmembrane</keyword>
<dbReference type="AlphaFoldDB" id="A0A1I4R095"/>
<gene>
    <name evidence="10" type="ORF">CXZ10_02720</name>
</gene>
<feature type="transmembrane region" description="Helical" evidence="8">
    <location>
        <begin position="132"/>
        <end position="152"/>
    </location>
</feature>
<evidence type="ECO:0000256" key="7">
    <source>
        <dbReference type="ARBA" id="ARBA00023169"/>
    </source>
</evidence>
<dbReference type="Proteomes" id="UP000233491">
    <property type="component" value="Unassembled WGS sequence"/>
</dbReference>
<feature type="transmembrane region" description="Helical" evidence="8">
    <location>
        <begin position="33"/>
        <end position="55"/>
    </location>
</feature>